<dbReference type="GO" id="GO:0005524">
    <property type="term" value="F:ATP binding"/>
    <property type="evidence" value="ECO:0007669"/>
    <property type="project" value="InterPro"/>
</dbReference>
<dbReference type="SUPFAM" id="SSF46785">
    <property type="entry name" value="Winged helix' DNA-binding domain"/>
    <property type="match status" value="1"/>
</dbReference>
<dbReference type="RefSeq" id="WP_157300435.1">
    <property type="nucleotide sequence ID" value="NZ_BAAAZB010000006.1"/>
</dbReference>
<proteinExistence type="predicted"/>
<comment type="caution">
    <text evidence="2">The sequence shown here is derived from an EMBL/GenBank/DDBJ whole genome shotgun (WGS) entry which is preliminary data.</text>
</comment>
<feature type="domain" description="ATPase" evidence="1">
    <location>
        <begin position="7"/>
        <end position="212"/>
    </location>
</feature>
<organism evidence="2 3">
    <name type="scientific">Chitinophaga oryziterrae</name>
    <dbReference type="NCBI Taxonomy" id="1031224"/>
    <lineage>
        <taxon>Bacteria</taxon>
        <taxon>Pseudomonadati</taxon>
        <taxon>Bacteroidota</taxon>
        <taxon>Chitinophagia</taxon>
        <taxon>Chitinophagales</taxon>
        <taxon>Chitinophagaceae</taxon>
        <taxon>Chitinophaga</taxon>
    </lineage>
</organism>
<dbReference type="Proteomes" id="UP000468388">
    <property type="component" value="Unassembled WGS sequence"/>
</dbReference>
<dbReference type="InterPro" id="IPR011579">
    <property type="entry name" value="ATPase_dom"/>
</dbReference>
<reference evidence="2 3" key="1">
    <citation type="submission" date="2019-12" db="EMBL/GenBank/DDBJ databases">
        <title>The draft genomic sequence of strain Chitinophaga oryziterrae JCM 16595.</title>
        <authorList>
            <person name="Zhang X."/>
        </authorList>
    </citation>
    <scope>NUCLEOTIDE SEQUENCE [LARGE SCALE GENOMIC DNA]</scope>
    <source>
        <strain evidence="2 3">JCM 16595</strain>
    </source>
</reference>
<name>A0A6N8J963_9BACT</name>
<evidence type="ECO:0000313" key="3">
    <source>
        <dbReference type="Proteomes" id="UP000468388"/>
    </source>
</evidence>
<dbReference type="Pfam" id="PF01637">
    <property type="entry name" value="ATPase_2"/>
    <property type="match status" value="1"/>
</dbReference>
<gene>
    <name evidence="2" type="ORF">GO495_14590</name>
</gene>
<evidence type="ECO:0000313" key="2">
    <source>
        <dbReference type="EMBL" id="MVT41815.1"/>
    </source>
</evidence>
<dbReference type="OrthoDB" id="9813134at2"/>
<accession>A0A6N8J963</accession>
<dbReference type="SUPFAM" id="SSF52540">
    <property type="entry name" value="P-loop containing nucleoside triphosphate hydrolases"/>
    <property type="match status" value="1"/>
</dbReference>
<dbReference type="AlphaFoldDB" id="A0A6N8J963"/>
<keyword evidence="3" id="KW-1185">Reference proteome</keyword>
<dbReference type="InterPro" id="IPR036390">
    <property type="entry name" value="WH_DNA-bd_sf"/>
</dbReference>
<dbReference type="InterPro" id="IPR027417">
    <property type="entry name" value="P-loop_NTPase"/>
</dbReference>
<sequence length="475" mass="54899">MATITGRKKELEILEKVKSSEKSEFVAIYGRRRVGKTFLIREAFQQDFAFYLTGVAHTTLNQNLYNFHRALQKHYPEEATNVPENWFIAFGQLEEALSKSKKEKKIIFLDELPWLDTAQSGFIQALDYFWNSYASARKDIVLIVCGSAASWMINTLIHNKGGLHNRITYRIRLEPFTLNECEEFFQNRRGVFNRYQLIQLYMVMGGVPFYLDYIDVGMSASQNINKLCFQRDGMLVEEFTDLYTSLFNKAEKHLTIIEALSKKTRGLTRIEIINTTNLPNGGSTTRILKELEESGFIRKYLSFGKKEKNSLYQLSDFYSLFYIKFIRGNHKTNEDAWINGLDTPQQRAWSGYAFEQVCMAHLSQIKQALGISGVQTNSSSWINTGEGKKKQIDLVIDRRDDVINICEMKFSITSFIIDKKYHEELLDKIETFKTATQTTKSIFLTMITTFGVTRNIYSNSIVQNSLTMDDLFKSS</sequence>
<evidence type="ECO:0000259" key="1">
    <source>
        <dbReference type="Pfam" id="PF01637"/>
    </source>
</evidence>
<dbReference type="Gene3D" id="3.40.50.300">
    <property type="entry name" value="P-loop containing nucleotide triphosphate hydrolases"/>
    <property type="match status" value="1"/>
</dbReference>
<dbReference type="EMBL" id="WRXO01000003">
    <property type="protein sequence ID" value="MVT41815.1"/>
    <property type="molecule type" value="Genomic_DNA"/>
</dbReference>
<protein>
    <submittedName>
        <fullName evidence="2">AAA family ATPase</fullName>
    </submittedName>
</protein>
<dbReference type="PANTHER" id="PTHR34704">
    <property type="entry name" value="ATPASE"/>
    <property type="match status" value="1"/>
</dbReference>
<dbReference type="PANTHER" id="PTHR34704:SF1">
    <property type="entry name" value="ATPASE"/>
    <property type="match status" value="1"/>
</dbReference>